<evidence type="ECO:0000256" key="1">
    <source>
        <dbReference type="SAM" id="MobiDB-lite"/>
    </source>
</evidence>
<feature type="compositionally biased region" description="Low complexity" evidence="1">
    <location>
        <begin position="222"/>
        <end position="234"/>
    </location>
</feature>
<dbReference type="InterPro" id="IPR010736">
    <property type="entry name" value="SHIPPO-rpt"/>
</dbReference>
<gene>
    <name evidence="2" type="ORF">BQ4739_LOCUS4732</name>
</gene>
<accession>A0A383VH00</accession>
<protein>
    <submittedName>
        <fullName evidence="2">Uncharacterized protein</fullName>
    </submittedName>
</protein>
<name>A0A383VH00_TETOB</name>
<dbReference type="AlphaFoldDB" id="A0A383VH00"/>
<sequence length="333" mass="34993">MNSSSRGKLAGVSLPVPNETRLQELYALAQRKQAVLPGPGAYEVARVRASAGSHRRPHQAQLDGPFPLAPGQTSLRCQQISSLLLLRDSGQAPGAYDGPPCKDATSCLARAPTPKFGTGSRAGTAHMSPDQLCLSLSRSISSGLNWVRPVPLGQLQQRLGSPRAAAAGQAASRSSSSQAANQHACTAQPGTTPLSMQQPVQQQQLRHDGMAAAATAQPRACSGAPGSSSSVPPGHGRAASRCRIPWHLAKDIAEWDQIALALQQQQAQQPSPVLQRGLQQKATEAQAARRRSCQGVVLEEQQVLQHSSAARAAATAALLAGRRQKWQELGNAT</sequence>
<proteinExistence type="predicted"/>
<evidence type="ECO:0000313" key="2">
    <source>
        <dbReference type="EMBL" id="SZX64213.1"/>
    </source>
</evidence>
<reference evidence="2 3" key="1">
    <citation type="submission" date="2016-10" db="EMBL/GenBank/DDBJ databases">
        <authorList>
            <person name="Cai Z."/>
        </authorList>
    </citation>
    <scope>NUCLEOTIDE SEQUENCE [LARGE SCALE GENOMIC DNA]</scope>
</reference>
<feature type="compositionally biased region" description="Low complexity" evidence="1">
    <location>
        <begin position="160"/>
        <end position="180"/>
    </location>
</feature>
<dbReference type="Proteomes" id="UP000256970">
    <property type="component" value="Unassembled WGS sequence"/>
</dbReference>
<feature type="compositionally biased region" description="Polar residues" evidence="1">
    <location>
        <begin position="181"/>
        <end position="196"/>
    </location>
</feature>
<dbReference type="Pfam" id="PF07004">
    <property type="entry name" value="SHIPPO-rpt"/>
    <property type="match status" value="1"/>
</dbReference>
<feature type="region of interest" description="Disordered" evidence="1">
    <location>
        <begin position="158"/>
        <end position="239"/>
    </location>
</feature>
<organism evidence="2 3">
    <name type="scientific">Tetradesmus obliquus</name>
    <name type="common">Green alga</name>
    <name type="synonym">Acutodesmus obliquus</name>
    <dbReference type="NCBI Taxonomy" id="3088"/>
    <lineage>
        <taxon>Eukaryota</taxon>
        <taxon>Viridiplantae</taxon>
        <taxon>Chlorophyta</taxon>
        <taxon>core chlorophytes</taxon>
        <taxon>Chlorophyceae</taxon>
        <taxon>CS clade</taxon>
        <taxon>Sphaeropleales</taxon>
        <taxon>Scenedesmaceae</taxon>
        <taxon>Tetradesmus</taxon>
    </lineage>
</organism>
<dbReference type="EMBL" id="FNXT01000377">
    <property type="protein sequence ID" value="SZX64213.1"/>
    <property type="molecule type" value="Genomic_DNA"/>
</dbReference>
<evidence type="ECO:0000313" key="3">
    <source>
        <dbReference type="Proteomes" id="UP000256970"/>
    </source>
</evidence>
<keyword evidence="3" id="KW-1185">Reference proteome</keyword>